<protein>
    <submittedName>
        <fullName evidence="1">Nuclear receptor</fullName>
    </submittedName>
</protein>
<dbReference type="Gene3D" id="1.10.565.10">
    <property type="entry name" value="Retinoid X Receptor"/>
    <property type="match status" value="2"/>
</dbReference>
<reference evidence="2" key="1">
    <citation type="journal article" date="2008" name="Nat. Genet.">
        <title>The Pristionchus pacificus genome provides a unique perspective on nematode lifestyle and parasitism.</title>
        <authorList>
            <person name="Dieterich C."/>
            <person name="Clifton S.W."/>
            <person name="Schuster L.N."/>
            <person name="Chinwalla A."/>
            <person name="Delehaunty K."/>
            <person name="Dinkelacker I."/>
            <person name="Fulton L."/>
            <person name="Fulton R."/>
            <person name="Godfrey J."/>
            <person name="Minx P."/>
            <person name="Mitreva M."/>
            <person name="Roeseler W."/>
            <person name="Tian H."/>
            <person name="Witte H."/>
            <person name="Yang S.P."/>
            <person name="Wilson R.K."/>
            <person name="Sommer R.J."/>
        </authorList>
    </citation>
    <scope>NUCLEOTIDE SEQUENCE [LARGE SCALE GENOMIC DNA]</scope>
    <source>
        <strain evidence="2">PS312</strain>
    </source>
</reference>
<dbReference type="Pfam" id="PF00105">
    <property type="entry name" value="zf-C4"/>
    <property type="match status" value="2"/>
</dbReference>
<dbReference type="SUPFAM" id="SSF57716">
    <property type="entry name" value="Glucocorticoid receptor-like (DNA-binding domain)"/>
    <property type="match status" value="2"/>
</dbReference>
<dbReference type="AlphaFoldDB" id="A0A2A6C307"/>
<dbReference type="Gene3D" id="3.30.50.10">
    <property type="entry name" value="Erythroid Transcription Factor GATA-1, subunit A"/>
    <property type="match status" value="2"/>
</dbReference>
<dbReference type="SMART" id="SM00399">
    <property type="entry name" value="ZnF_C4"/>
    <property type="match status" value="2"/>
</dbReference>
<dbReference type="PROSITE" id="PS51030">
    <property type="entry name" value="NUCLEAR_REC_DBD_2"/>
    <property type="match status" value="2"/>
</dbReference>
<dbReference type="GO" id="GO:0003700">
    <property type="term" value="F:DNA-binding transcription factor activity"/>
    <property type="evidence" value="ECO:0000318"/>
    <property type="project" value="GO_Central"/>
</dbReference>
<dbReference type="GO" id="GO:0008270">
    <property type="term" value="F:zinc ion binding"/>
    <property type="evidence" value="ECO:0007669"/>
    <property type="project" value="InterPro"/>
</dbReference>
<dbReference type="InterPro" id="IPR000536">
    <property type="entry name" value="Nucl_hrmn_rcpt_lig-bd"/>
</dbReference>
<accession>A0A2A6C307</accession>
<keyword evidence="2" id="KW-1185">Reference proteome</keyword>
<name>A0A2A6C307_PRIPA</name>
<dbReference type="GO" id="GO:0005634">
    <property type="term" value="C:nucleus"/>
    <property type="evidence" value="ECO:0000318"/>
    <property type="project" value="GO_Central"/>
</dbReference>
<evidence type="ECO:0000313" key="1">
    <source>
        <dbReference type="EnsemblMetazoa" id="PPA05878.1"/>
    </source>
</evidence>
<dbReference type="EnsemblMetazoa" id="PPA05878.1">
    <property type="protein sequence ID" value="PPA05878.1"/>
    <property type="gene ID" value="WBGene00095432"/>
</dbReference>
<sequence length="684" mass="79375">MEEYRECLVCSTPITSYHLGMDICRACASFFKRAKMSGLDYPCRQGNQKCTVIKESKFMCRRCRFDKCLSVGIIYNGPMRLRAKPVTPLMEIIETEFKLMCSVTTCFDTEVPFDFYYPQDNGNKDFFKSSIDSYSDDHANVFVPQFDRAKLHEKEFYALVALALTEHDLQISEEAYQLLDSIRYEIYENLQTYYQNELGLVDFSVRLGNLMSLNHIVQELNIHEGKETIDELSSAHVDVVGLRNVSLWEWSTMGLCDYELIARLHCSNEFQKNSSTLNGICPNRVTVPHPKEVFIILKTMGINLFFESSIRSHTDEHRKLFIPQYKRAEVTEKEFHALSALVLTEYESSISEDAERIIDGIRRRYPSESSNILPAGIGTNRFFDEDRKSHEFESYNSVQITSTHLGMDICRACAAFFKRAKITGAQYPCRQGTFDCCVSCMSKFTCRRCRFDKCVLVGLSYDGPLRLRVKPVQSILERISKEFKSMISRRRARELEIIMACENRIKVPAKEASNRLMSSVCTCFDREMPLDFFYPGNVGNKKFFESSVRTHTDEHISLFVPQLNRCQLTEKEFNALVGIVLTEVEPSLSEEAEQLIDEIRQEIFQDLQSYYQKEMGLADFSVRLGHLMSLNHTYQVGINDIQSIVFYSFIQECRSLHKVLIRYYTTFFDVYLTEKYMEAIELMR</sequence>
<dbReference type="SMART" id="SM00430">
    <property type="entry name" value="HOLI"/>
    <property type="match status" value="2"/>
</dbReference>
<dbReference type="Proteomes" id="UP000005239">
    <property type="component" value="Unassembled WGS sequence"/>
</dbReference>
<gene>
    <name evidence="1" type="primary">WBGene00095432</name>
</gene>
<dbReference type="InterPro" id="IPR035500">
    <property type="entry name" value="NHR-like_dom_sf"/>
</dbReference>
<dbReference type="InterPro" id="IPR013088">
    <property type="entry name" value="Znf_NHR/GATA"/>
</dbReference>
<dbReference type="Pfam" id="PF00104">
    <property type="entry name" value="Hormone_recep"/>
    <property type="match status" value="2"/>
</dbReference>
<evidence type="ECO:0000313" key="2">
    <source>
        <dbReference type="Proteomes" id="UP000005239"/>
    </source>
</evidence>
<dbReference type="SUPFAM" id="SSF48508">
    <property type="entry name" value="Nuclear receptor ligand-binding domain"/>
    <property type="match status" value="2"/>
</dbReference>
<proteinExistence type="predicted"/>
<dbReference type="PANTHER" id="PTHR46011:SF6">
    <property type="entry name" value="HIGH ZINC ACTIVATED NUCLEAR RECEPTOR PROTEIN"/>
    <property type="match status" value="1"/>
</dbReference>
<dbReference type="GO" id="GO:0043565">
    <property type="term" value="F:sequence-specific DNA binding"/>
    <property type="evidence" value="ECO:0007669"/>
    <property type="project" value="InterPro"/>
</dbReference>
<accession>A0A8R1YAL6</accession>
<dbReference type="PANTHER" id="PTHR46011">
    <property type="entry name" value="NUCLEAR HORMONE RECEPTOR FAMILY MEMBER NHR-86-RELATED"/>
    <property type="match status" value="1"/>
</dbReference>
<organism evidence="1 2">
    <name type="scientific">Pristionchus pacificus</name>
    <name type="common">Parasitic nematode worm</name>
    <dbReference type="NCBI Taxonomy" id="54126"/>
    <lineage>
        <taxon>Eukaryota</taxon>
        <taxon>Metazoa</taxon>
        <taxon>Ecdysozoa</taxon>
        <taxon>Nematoda</taxon>
        <taxon>Chromadorea</taxon>
        <taxon>Rhabditida</taxon>
        <taxon>Rhabditina</taxon>
        <taxon>Diplogasteromorpha</taxon>
        <taxon>Diplogasteroidea</taxon>
        <taxon>Neodiplogasteridae</taxon>
        <taxon>Pristionchus</taxon>
    </lineage>
</organism>
<dbReference type="PRINTS" id="PR00047">
    <property type="entry name" value="STROIDFINGER"/>
</dbReference>
<reference evidence="1" key="2">
    <citation type="submission" date="2022-06" db="UniProtKB">
        <authorList>
            <consortium name="EnsemblMetazoa"/>
        </authorList>
    </citation>
    <scope>IDENTIFICATION</scope>
    <source>
        <strain evidence="1">PS312</strain>
    </source>
</reference>
<dbReference type="InterPro" id="IPR001628">
    <property type="entry name" value="Znf_hrmn_rcpt"/>
</dbReference>